<dbReference type="PATRIC" id="fig|267850.7.peg.2247"/>
<dbReference type="InterPro" id="IPR011969">
    <property type="entry name" value="Clan_AA_Asp_peptidase_C"/>
</dbReference>
<sequence>MHDPDITRRRTARLFQVSFWILLMTAFALYFSGYLERRDHPNRHLLQVDPQGPAEVVLQRNRSGHYLAPGQINGHAVIFLLDTGATTISVPERVAQQAGLQPGRPSRVTTASGVVEVYQTQLESVQLGNIRMHHVSAHINPHMPSDLVLLGMSFMKNLEMTQRDGTLTLRIP</sequence>
<comment type="caution">
    <text evidence="2">The sequence shown here is derived from an EMBL/GenBank/DDBJ whole genome shotgun (WGS) entry which is preliminary data.</text>
</comment>
<dbReference type="Pfam" id="PF13975">
    <property type="entry name" value="gag-asp_proteas"/>
    <property type="match status" value="1"/>
</dbReference>
<dbReference type="InterPro" id="IPR021109">
    <property type="entry name" value="Peptidase_aspartic_dom_sf"/>
</dbReference>
<protein>
    <recommendedName>
        <fullName evidence="4">TIGR02281 family clan AA aspartic protease</fullName>
    </recommendedName>
</protein>
<dbReference type="SUPFAM" id="SSF50630">
    <property type="entry name" value="Acid proteases"/>
    <property type="match status" value="1"/>
</dbReference>
<reference evidence="2 3" key="1">
    <citation type="journal article" date="2005" name="Int. J. Syst. Evol. Microbiol.">
        <title>Nitrincola lacisaponensis gen. nov., sp. nov., a novel alkaliphilic bacterium isolated from an alkaline, saline lake.</title>
        <authorList>
            <person name="Dimitriu P.A."/>
            <person name="Shukla S.K."/>
            <person name="Conradt J."/>
            <person name="Marquez M.C."/>
            <person name="Ventosa A."/>
            <person name="Maglia A."/>
            <person name="Peyton B.M."/>
            <person name="Pinkart H.C."/>
            <person name="Mormile M.R."/>
        </authorList>
    </citation>
    <scope>NUCLEOTIDE SEQUENCE [LARGE SCALE GENOMIC DNA]</scope>
    <source>
        <strain evidence="2 3">4CA</strain>
    </source>
</reference>
<keyword evidence="3" id="KW-1185">Reference proteome</keyword>
<dbReference type="OrthoDB" id="185963at2"/>
<evidence type="ECO:0000313" key="2">
    <source>
        <dbReference type="EMBL" id="KDE39150.1"/>
    </source>
</evidence>
<dbReference type="Gene3D" id="2.40.70.10">
    <property type="entry name" value="Acid Proteases"/>
    <property type="match status" value="1"/>
</dbReference>
<evidence type="ECO:0008006" key="4">
    <source>
        <dbReference type="Google" id="ProtNLM"/>
    </source>
</evidence>
<proteinExistence type="predicted"/>
<dbReference type="STRING" id="267850.ADINL_2279"/>
<dbReference type="CDD" id="cd05483">
    <property type="entry name" value="retropepsin_like_bacteria"/>
    <property type="match status" value="1"/>
</dbReference>
<dbReference type="Proteomes" id="UP000027318">
    <property type="component" value="Unassembled WGS sequence"/>
</dbReference>
<evidence type="ECO:0000313" key="3">
    <source>
        <dbReference type="Proteomes" id="UP000027318"/>
    </source>
</evidence>
<name>A0A063Y1W0_9GAMM</name>
<gene>
    <name evidence="2" type="ORF">ADINL_2279</name>
</gene>
<dbReference type="RefSeq" id="WP_036547890.1">
    <property type="nucleotide sequence ID" value="NZ_JMSZ01000032.1"/>
</dbReference>
<organism evidence="2 3">
    <name type="scientific">Nitrincola lacisaponensis</name>
    <dbReference type="NCBI Taxonomy" id="267850"/>
    <lineage>
        <taxon>Bacteria</taxon>
        <taxon>Pseudomonadati</taxon>
        <taxon>Pseudomonadota</taxon>
        <taxon>Gammaproteobacteria</taxon>
        <taxon>Oceanospirillales</taxon>
        <taxon>Oceanospirillaceae</taxon>
        <taxon>Nitrincola</taxon>
    </lineage>
</organism>
<keyword evidence="1" id="KW-0472">Membrane</keyword>
<dbReference type="NCBIfam" id="TIGR02281">
    <property type="entry name" value="clan_AA_DTGA"/>
    <property type="match status" value="1"/>
</dbReference>
<dbReference type="AlphaFoldDB" id="A0A063Y1W0"/>
<feature type="transmembrane region" description="Helical" evidence="1">
    <location>
        <begin position="12"/>
        <end position="35"/>
    </location>
</feature>
<keyword evidence="1" id="KW-1133">Transmembrane helix</keyword>
<evidence type="ECO:0000256" key="1">
    <source>
        <dbReference type="SAM" id="Phobius"/>
    </source>
</evidence>
<dbReference type="InterPro" id="IPR034122">
    <property type="entry name" value="Retropepsin-like_bacterial"/>
</dbReference>
<keyword evidence="1" id="KW-0812">Transmembrane</keyword>
<accession>A0A063Y1W0</accession>
<dbReference type="EMBL" id="JMSZ01000032">
    <property type="protein sequence ID" value="KDE39150.1"/>
    <property type="molecule type" value="Genomic_DNA"/>
</dbReference>